<keyword evidence="3" id="KW-1185">Reference proteome</keyword>
<dbReference type="InterPro" id="IPR056924">
    <property type="entry name" value="SH3_Tf2-1"/>
</dbReference>
<reference evidence="2 3" key="1">
    <citation type="submission" date="2024-01" db="EMBL/GenBank/DDBJ databases">
        <title>Genome assemblies of Stephania.</title>
        <authorList>
            <person name="Yang L."/>
        </authorList>
    </citation>
    <scope>NUCLEOTIDE SEQUENCE [LARGE SCALE GENOMIC DNA]</scope>
    <source>
        <strain evidence="2">JXDWG</strain>
        <tissue evidence="2">Leaf</tissue>
    </source>
</reference>
<accession>A0AAP0HCQ4</accession>
<protein>
    <recommendedName>
        <fullName evidence="1">Tf2-1-like SH3-like domain-containing protein</fullName>
    </recommendedName>
</protein>
<evidence type="ECO:0000313" key="2">
    <source>
        <dbReference type="EMBL" id="KAK9083428.1"/>
    </source>
</evidence>
<evidence type="ECO:0000259" key="1">
    <source>
        <dbReference type="Pfam" id="PF24626"/>
    </source>
</evidence>
<comment type="caution">
    <text evidence="2">The sequence shown here is derived from an EMBL/GenBank/DDBJ whole genome shotgun (WGS) entry which is preliminary data.</text>
</comment>
<evidence type="ECO:0000313" key="3">
    <source>
        <dbReference type="Proteomes" id="UP001419268"/>
    </source>
</evidence>
<dbReference type="Proteomes" id="UP001419268">
    <property type="component" value="Unassembled WGS sequence"/>
</dbReference>
<dbReference type="Pfam" id="PF24626">
    <property type="entry name" value="SH3_Tf2-1"/>
    <property type="match status" value="1"/>
</dbReference>
<sequence length="116" mass="13132">MESLADDARSDYFNIRAAAIREDFVWAVLTKDRFSVGDYNKLSVRKIGPVEVLEKINPNAYRLKLPSHIRTADVFNVKHLVPYYGDTSDDDNSRANSVHPGENDEVQELACKFLTG</sequence>
<dbReference type="PANTHER" id="PTHR35046">
    <property type="entry name" value="ZINC KNUCKLE (CCHC-TYPE) FAMILY PROTEIN"/>
    <property type="match status" value="1"/>
</dbReference>
<feature type="domain" description="Tf2-1-like SH3-like" evidence="1">
    <location>
        <begin position="23"/>
        <end position="83"/>
    </location>
</feature>
<proteinExistence type="predicted"/>
<name>A0AAP0HCQ4_9MAGN</name>
<gene>
    <name evidence="2" type="ORF">Scep_029899</name>
</gene>
<dbReference type="AlphaFoldDB" id="A0AAP0HCQ4"/>
<dbReference type="EMBL" id="JBBNAG010000013">
    <property type="protein sequence ID" value="KAK9083428.1"/>
    <property type="molecule type" value="Genomic_DNA"/>
</dbReference>
<dbReference type="PANTHER" id="PTHR35046:SF18">
    <property type="entry name" value="RNA-DIRECTED DNA POLYMERASE"/>
    <property type="match status" value="1"/>
</dbReference>
<organism evidence="2 3">
    <name type="scientific">Stephania cephalantha</name>
    <dbReference type="NCBI Taxonomy" id="152367"/>
    <lineage>
        <taxon>Eukaryota</taxon>
        <taxon>Viridiplantae</taxon>
        <taxon>Streptophyta</taxon>
        <taxon>Embryophyta</taxon>
        <taxon>Tracheophyta</taxon>
        <taxon>Spermatophyta</taxon>
        <taxon>Magnoliopsida</taxon>
        <taxon>Ranunculales</taxon>
        <taxon>Menispermaceae</taxon>
        <taxon>Menispermoideae</taxon>
        <taxon>Cissampelideae</taxon>
        <taxon>Stephania</taxon>
    </lineage>
</organism>